<dbReference type="CDD" id="cd06454">
    <property type="entry name" value="KBL_like"/>
    <property type="match status" value="1"/>
</dbReference>
<dbReference type="GO" id="GO:0016020">
    <property type="term" value="C:membrane"/>
    <property type="evidence" value="ECO:0007669"/>
    <property type="project" value="GOC"/>
</dbReference>
<reference evidence="11" key="1">
    <citation type="submission" date="2020-06" db="EMBL/GenBank/DDBJ databases">
        <title>Draft genome of Bugula neritina, a colonial animal packing powerful symbionts and potential medicines.</title>
        <authorList>
            <person name="Rayko M."/>
        </authorList>
    </citation>
    <scope>NUCLEOTIDE SEQUENCE [LARGE SCALE GENOMIC DNA]</scope>
    <source>
        <strain evidence="11">Kwan_BN1</strain>
    </source>
</reference>
<evidence type="ECO:0000313" key="12">
    <source>
        <dbReference type="Proteomes" id="UP000593567"/>
    </source>
</evidence>
<dbReference type="EMBL" id="VXIV02003353">
    <property type="protein sequence ID" value="KAF6017867.1"/>
    <property type="molecule type" value="Genomic_DNA"/>
</dbReference>
<dbReference type="EC" id="2.3.1.50" evidence="3"/>
<keyword evidence="9" id="KW-1133">Transmembrane helix</keyword>
<dbReference type="Gene3D" id="3.40.640.10">
    <property type="entry name" value="Type I PLP-dependent aspartate aminotransferase-like (Major domain)"/>
    <property type="match status" value="1"/>
</dbReference>
<dbReference type="PANTHER" id="PTHR13693:SF3">
    <property type="entry name" value="LD36009P"/>
    <property type="match status" value="1"/>
</dbReference>
<dbReference type="InterPro" id="IPR015422">
    <property type="entry name" value="PyrdxlP-dep_Trfase_small"/>
</dbReference>
<proteinExistence type="inferred from homology"/>
<dbReference type="GO" id="GO:0046513">
    <property type="term" value="P:ceramide biosynthetic process"/>
    <property type="evidence" value="ECO:0007669"/>
    <property type="project" value="TreeGrafter"/>
</dbReference>
<dbReference type="InterPro" id="IPR004839">
    <property type="entry name" value="Aminotransferase_I/II_large"/>
</dbReference>
<keyword evidence="9" id="KW-0472">Membrane</keyword>
<feature type="transmembrane region" description="Helical" evidence="9">
    <location>
        <begin position="87"/>
        <end position="106"/>
    </location>
</feature>
<keyword evidence="9" id="KW-0812">Transmembrane</keyword>
<comment type="cofactor">
    <cofactor evidence="1 8">
        <name>pyridoxal 5'-phosphate</name>
        <dbReference type="ChEBI" id="CHEBI:597326"/>
    </cofactor>
</comment>
<evidence type="ECO:0000256" key="4">
    <source>
        <dbReference type="ARBA" id="ARBA00022679"/>
    </source>
</evidence>
<dbReference type="InterPro" id="IPR015424">
    <property type="entry name" value="PyrdxlP-dep_Trfase"/>
</dbReference>
<dbReference type="PANTHER" id="PTHR13693">
    <property type="entry name" value="CLASS II AMINOTRANSFERASE/8-AMINO-7-OXONONANOATE SYNTHASE"/>
    <property type="match status" value="1"/>
</dbReference>
<evidence type="ECO:0000256" key="8">
    <source>
        <dbReference type="RuleBase" id="RU003693"/>
    </source>
</evidence>
<accession>A0A7J7IWD1</accession>
<dbReference type="InterPro" id="IPR015421">
    <property type="entry name" value="PyrdxlP-dep_Trfase_major"/>
</dbReference>
<dbReference type="InterPro" id="IPR001917">
    <property type="entry name" value="Aminotrans_II_pyridoxalP_BS"/>
</dbReference>
<dbReference type="InterPro" id="IPR050087">
    <property type="entry name" value="AON_synthase_class-II"/>
</dbReference>
<sequence length="563" mass="61994">MLINHLSHSIIVLILNLAILGMYMDFIDALVIMQLRSGKSGSKLASAGAQGDFIAEPKNGIKENGFSKHHATPSKPKTLEEFEETPLILAIFTYIGYGLLVLFGYLRDLTRRYGLETTLQSQETPKNHGFVPLYQSFESFYTRNIYRRIRDCWNRPICSVPGAKTTLVNRTSDDFGWTFSNTGTTTEALNFGSYNYLGFAENCGPCADAAIDSIRENGIGVASSRLELGSSSLHSKCEELISEFLGVDSSIIFGMGFGTNALNIPVLGGKGTLLISDALNHASLVLGARLANSTIKVFKHNDLKHLEEILRNAIVNGQPRSHRPWKKIIIIVEGIYSMEGSIVKLPEIIALKKKYKAYLYLDEAHSIGALGLTGRGVVEYYGCNPKDIDILMGTFTKSFGSAGGYIAGSKKLISYLRKNSHSSAYATSVSPPLIQQIYTSMYTIMGKDGTDDGKNRIAQLAKNAKYFRQKLKELGFIIYGHEDSPVVPLLLFMPAKVGAFGREMLKRGVATVVVGFPATPIIESRARFCLSAAHTPQMIDEALQTINEVGDLLKLKYSRRTQH</sequence>
<keyword evidence="4" id="KW-0808">Transferase</keyword>
<dbReference type="PROSITE" id="PS00599">
    <property type="entry name" value="AA_TRANSFER_CLASS_2"/>
    <property type="match status" value="1"/>
</dbReference>
<dbReference type="GO" id="GO:0004758">
    <property type="term" value="F:serine C-palmitoyltransferase activity"/>
    <property type="evidence" value="ECO:0007669"/>
    <property type="project" value="UniProtKB-EC"/>
</dbReference>
<evidence type="ECO:0000256" key="3">
    <source>
        <dbReference type="ARBA" id="ARBA00013220"/>
    </source>
</evidence>
<evidence type="ECO:0000259" key="10">
    <source>
        <dbReference type="Pfam" id="PF00155"/>
    </source>
</evidence>
<dbReference type="Proteomes" id="UP000593567">
    <property type="component" value="Unassembled WGS sequence"/>
</dbReference>
<comment type="similarity">
    <text evidence="2 8">Belongs to the class-II pyridoxal-phosphate-dependent aminotransferase family.</text>
</comment>
<protein>
    <recommendedName>
        <fullName evidence="3">serine C-palmitoyltransferase</fullName>
        <ecNumber evidence="3">2.3.1.50</ecNumber>
    </recommendedName>
</protein>
<dbReference type="GO" id="GO:0030170">
    <property type="term" value="F:pyridoxal phosphate binding"/>
    <property type="evidence" value="ECO:0007669"/>
    <property type="project" value="InterPro"/>
</dbReference>
<keyword evidence="12" id="KW-1185">Reference proteome</keyword>
<evidence type="ECO:0000256" key="1">
    <source>
        <dbReference type="ARBA" id="ARBA00001933"/>
    </source>
</evidence>
<dbReference type="GO" id="GO:0017059">
    <property type="term" value="C:serine palmitoyltransferase complex"/>
    <property type="evidence" value="ECO:0007669"/>
    <property type="project" value="TreeGrafter"/>
</dbReference>
<comment type="caution">
    <text evidence="11">The sequence shown here is derived from an EMBL/GenBank/DDBJ whole genome shotgun (WGS) entry which is preliminary data.</text>
</comment>
<evidence type="ECO:0000256" key="9">
    <source>
        <dbReference type="SAM" id="Phobius"/>
    </source>
</evidence>
<dbReference type="FunFam" id="3.90.1150.10:FF:000004">
    <property type="entry name" value="2-amino-3-ketobutyrate coenzyme A ligase"/>
    <property type="match status" value="1"/>
</dbReference>
<keyword evidence="6" id="KW-0012">Acyltransferase</keyword>
<dbReference type="Pfam" id="PF00155">
    <property type="entry name" value="Aminotran_1_2"/>
    <property type="match status" value="1"/>
</dbReference>
<evidence type="ECO:0000256" key="2">
    <source>
        <dbReference type="ARBA" id="ARBA00008392"/>
    </source>
</evidence>
<dbReference type="Gene3D" id="3.90.1150.10">
    <property type="entry name" value="Aspartate Aminotransferase, domain 1"/>
    <property type="match status" value="1"/>
</dbReference>
<dbReference type="SUPFAM" id="SSF53383">
    <property type="entry name" value="PLP-dependent transferases"/>
    <property type="match status" value="1"/>
</dbReference>
<name>A0A7J7IWD1_BUGNE</name>
<dbReference type="AlphaFoldDB" id="A0A7J7IWD1"/>
<feature type="transmembrane region" description="Helical" evidence="9">
    <location>
        <begin position="6"/>
        <end position="33"/>
    </location>
</feature>
<evidence type="ECO:0000256" key="7">
    <source>
        <dbReference type="ARBA" id="ARBA00048528"/>
    </source>
</evidence>
<keyword evidence="5 8" id="KW-0663">Pyridoxal phosphate</keyword>
<organism evidence="11 12">
    <name type="scientific">Bugula neritina</name>
    <name type="common">Brown bryozoan</name>
    <name type="synonym">Sertularia neritina</name>
    <dbReference type="NCBI Taxonomy" id="10212"/>
    <lineage>
        <taxon>Eukaryota</taxon>
        <taxon>Metazoa</taxon>
        <taxon>Spiralia</taxon>
        <taxon>Lophotrochozoa</taxon>
        <taxon>Bryozoa</taxon>
        <taxon>Gymnolaemata</taxon>
        <taxon>Cheilostomatida</taxon>
        <taxon>Flustrina</taxon>
        <taxon>Buguloidea</taxon>
        <taxon>Bugulidae</taxon>
        <taxon>Bugula</taxon>
    </lineage>
</organism>
<evidence type="ECO:0000256" key="6">
    <source>
        <dbReference type="ARBA" id="ARBA00023315"/>
    </source>
</evidence>
<gene>
    <name evidence="11" type="ORF">EB796_023806</name>
</gene>
<evidence type="ECO:0000313" key="11">
    <source>
        <dbReference type="EMBL" id="KAF6017867.1"/>
    </source>
</evidence>
<comment type="catalytic activity">
    <reaction evidence="7">
        <text>L-serine + hexadecanoyl-CoA + H(+) = 3-oxosphinganine + CO2 + CoA</text>
        <dbReference type="Rhea" id="RHEA:14761"/>
        <dbReference type="ChEBI" id="CHEBI:15378"/>
        <dbReference type="ChEBI" id="CHEBI:16526"/>
        <dbReference type="ChEBI" id="CHEBI:33384"/>
        <dbReference type="ChEBI" id="CHEBI:57287"/>
        <dbReference type="ChEBI" id="CHEBI:57379"/>
        <dbReference type="ChEBI" id="CHEBI:58299"/>
        <dbReference type="EC" id="2.3.1.50"/>
    </reaction>
</comment>
<feature type="domain" description="Aminotransferase class I/classII large" evidence="10">
    <location>
        <begin position="188"/>
        <end position="546"/>
    </location>
</feature>
<dbReference type="OrthoDB" id="65434at2759"/>
<evidence type="ECO:0000256" key="5">
    <source>
        <dbReference type="ARBA" id="ARBA00022898"/>
    </source>
</evidence>
<dbReference type="GO" id="GO:0046512">
    <property type="term" value="P:sphingosine biosynthetic process"/>
    <property type="evidence" value="ECO:0007669"/>
    <property type="project" value="TreeGrafter"/>
</dbReference>